<feature type="binding site" evidence="15">
    <location>
        <position position="218"/>
    </location>
    <ligand>
        <name>substrate</name>
    </ligand>
</feature>
<comment type="similarity">
    <text evidence="5 13">In the C-terminal section; belongs to the HTP reductase family.</text>
</comment>
<dbReference type="InterPro" id="IPR024072">
    <property type="entry name" value="DHFR-like_dom_sf"/>
</dbReference>
<comment type="pathway">
    <text evidence="3 13">Cofactor biosynthesis; riboflavin biosynthesis; 5-amino-6-(D-ribitylamino)uracil from GTP: step 3/4.</text>
</comment>
<evidence type="ECO:0000256" key="10">
    <source>
        <dbReference type="ARBA" id="ARBA00022857"/>
    </source>
</evidence>
<dbReference type="FunFam" id="3.40.140.10:FF:000025">
    <property type="entry name" value="Riboflavin biosynthesis protein RibD"/>
    <property type="match status" value="1"/>
</dbReference>
<evidence type="ECO:0000259" key="17">
    <source>
        <dbReference type="PROSITE" id="PS51747"/>
    </source>
</evidence>
<dbReference type="PANTHER" id="PTHR38011">
    <property type="entry name" value="DIHYDROFOLATE REDUCTASE FAMILY PROTEIN (AFU_ORTHOLOGUE AFUA_8G06820)"/>
    <property type="match status" value="1"/>
</dbReference>
<dbReference type="Pfam" id="PF01872">
    <property type="entry name" value="RibD_C"/>
    <property type="match status" value="1"/>
</dbReference>
<reference evidence="19" key="1">
    <citation type="submission" date="2016-10" db="EMBL/GenBank/DDBJ databases">
        <authorList>
            <person name="Varghese N."/>
            <person name="Submissions S."/>
        </authorList>
    </citation>
    <scope>NUCLEOTIDE SEQUENCE [LARGE SCALE GENOMIC DNA]</scope>
    <source>
        <strain evidence="19">DSM 24450</strain>
    </source>
</reference>
<feature type="binding site" evidence="15">
    <location>
        <begin position="300"/>
        <end position="306"/>
    </location>
    <ligand>
        <name>NADP(+)</name>
        <dbReference type="ChEBI" id="CHEBI:58349"/>
    </ligand>
</feature>
<dbReference type="GO" id="GO:0008835">
    <property type="term" value="F:diaminohydroxyphosphoribosylaminopyrimidine deaminase activity"/>
    <property type="evidence" value="ECO:0007669"/>
    <property type="project" value="UniProtKB-EC"/>
</dbReference>
<feature type="binding site" evidence="16">
    <location>
        <position position="84"/>
    </location>
    <ligand>
        <name>Zn(2+)</name>
        <dbReference type="ChEBI" id="CHEBI:29105"/>
        <note>catalytic</note>
    </ligand>
</feature>
<evidence type="ECO:0000256" key="14">
    <source>
        <dbReference type="PIRSR" id="PIRSR006769-1"/>
    </source>
</evidence>
<evidence type="ECO:0000313" key="19">
    <source>
        <dbReference type="Proteomes" id="UP000199312"/>
    </source>
</evidence>
<dbReference type="Proteomes" id="UP000199312">
    <property type="component" value="Unassembled WGS sequence"/>
</dbReference>
<evidence type="ECO:0000313" key="18">
    <source>
        <dbReference type="EMBL" id="SFS74842.1"/>
    </source>
</evidence>
<dbReference type="EC" id="3.5.4.26" evidence="13"/>
<evidence type="ECO:0000256" key="9">
    <source>
        <dbReference type="ARBA" id="ARBA00022833"/>
    </source>
</evidence>
<gene>
    <name evidence="18" type="ORF">SAMN04488006_2945</name>
</gene>
<dbReference type="PROSITE" id="PS00903">
    <property type="entry name" value="CYT_DCMP_DEAMINASES_1"/>
    <property type="match status" value="1"/>
</dbReference>
<evidence type="ECO:0000256" key="6">
    <source>
        <dbReference type="ARBA" id="ARBA00022619"/>
    </source>
</evidence>
<dbReference type="GO" id="GO:0008270">
    <property type="term" value="F:zinc ion binding"/>
    <property type="evidence" value="ECO:0007669"/>
    <property type="project" value="InterPro"/>
</dbReference>
<dbReference type="PROSITE" id="PS51747">
    <property type="entry name" value="CYT_DCMP_DEAMINASES_2"/>
    <property type="match status" value="1"/>
</dbReference>
<dbReference type="GO" id="GO:0008703">
    <property type="term" value="F:5-amino-6-(5-phosphoribosylamino)uracil reductase activity"/>
    <property type="evidence" value="ECO:0007669"/>
    <property type="project" value="UniProtKB-EC"/>
</dbReference>
<comment type="similarity">
    <text evidence="4 13">In the N-terminal section; belongs to the cytidine and deoxycytidylate deaminase family.</text>
</comment>
<evidence type="ECO:0000256" key="7">
    <source>
        <dbReference type="ARBA" id="ARBA00022723"/>
    </source>
</evidence>
<comment type="catalytic activity">
    <reaction evidence="13">
        <text>2,5-diamino-6-hydroxy-4-(5-phosphoribosylamino)-pyrimidine + H2O + H(+) = 5-amino-6-(5-phospho-D-ribosylamino)uracil + NH4(+)</text>
        <dbReference type="Rhea" id="RHEA:21868"/>
        <dbReference type="ChEBI" id="CHEBI:15377"/>
        <dbReference type="ChEBI" id="CHEBI:15378"/>
        <dbReference type="ChEBI" id="CHEBI:28938"/>
        <dbReference type="ChEBI" id="CHEBI:58453"/>
        <dbReference type="ChEBI" id="CHEBI:58614"/>
        <dbReference type="EC" id="3.5.4.26"/>
    </reaction>
</comment>
<dbReference type="Pfam" id="PF00383">
    <property type="entry name" value="dCMP_cyt_deam_1"/>
    <property type="match status" value="1"/>
</dbReference>
<comment type="function">
    <text evidence="1 13">Converts 2,5-diamino-6-(ribosylamino)-4(3h)-pyrimidinone 5'-phosphate into 5-amino-6-(ribosylamino)-2,4(1h,3h)-pyrimidinedione 5'-phosphate.</text>
</comment>
<dbReference type="EMBL" id="FOZP01000008">
    <property type="protein sequence ID" value="SFS74842.1"/>
    <property type="molecule type" value="Genomic_DNA"/>
</dbReference>
<dbReference type="EC" id="1.1.1.193" evidence="13"/>
<proteinExistence type="inferred from homology"/>
<feature type="binding site" evidence="16">
    <location>
        <position position="93"/>
    </location>
    <ligand>
        <name>Zn(2+)</name>
        <dbReference type="ChEBI" id="CHEBI:29105"/>
        <note>catalytic</note>
    </ligand>
</feature>
<feature type="binding site" evidence="15">
    <location>
        <position position="298"/>
    </location>
    <ligand>
        <name>substrate</name>
    </ligand>
</feature>
<dbReference type="STRING" id="593133.SAMN04488006_2945"/>
<dbReference type="InterPro" id="IPR004794">
    <property type="entry name" value="Eubact_RibD"/>
</dbReference>
<dbReference type="PANTHER" id="PTHR38011:SF7">
    <property type="entry name" value="2,5-DIAMINO-6-RIBOSYLAMINO-4(3H)-PYRIMIDINONE 5'-PHOSPHATE REDUCTASE"/>
    <property type="match status" value="1"/>
</dbReference>
<feature type="binding site" evidence="15">
    <location>
        <position position="210"/>
    </location>
    <ligand>
        <name>NADP(+)</name>
        <dbReference type="ChEBI" id="CHEBI:58349"/>
    </ligand>
</feature>
<evidence type="ECO:0000256" key="8">
    <source>
        <dbReference type="ARBA" id="ARBA00022801"/>
    </source>
</evidence>
<keyword evidence="9 13" id="KW-0862">Zinc</keyword>
<evidence type="ECO:0000256" key="1">
    <source>
        <dbReference type="ARBA" id="ARBA00002151"/>
    </source>
</evidence>
<dbReference type="NCBIfam" id="TIGR00326">
    <property type="entry name" value="eubact_ribD"/>
    <property type="match status" value="1"/>
</dbReference>
<protein>
    <recommendedName>
        <fullName evidence="13">Riboflavin biosynthesis protein RibD</fullName>
    </recommendedName>
    <domain>
        <recommendedName>
            <fullName evidence="13">Diaminohydroxyphosphoribosylaminopyrimidine deaminase</fullName>
            <shortName evidence="13">DRAP deaminase</shortName>
            <ecNumber evidence="13">3.5.4.26</ecNumber>
        </recommendedName>
        <alternativeName>
            <fullName evidence="13">Riboflavin-specific deaminase</fullName>
        </alternativeName>
    </domain>
    <domain>
        <recommendedName>
            <fullName evidence="13">5-amino-6-(5-phosphoribosylamino)uracil reductase</fullName>
            <ecNumber evidence="13">1.1.1.193</ecNumber>
        </recommendedName>
        <alternativeName>
            <fullName evidence="13">HTP reductase</fullName>
        </alternativeName>
    </domain>
</protein>
<keyword evidence="7 13" id="KW-0479">Metal-binding</keyword>
<keyword evidence="10 13" id="KW-0521">NADP</keyword>
<feature type="binding site" evidence="15">
    <location>
        <position position="163"/>
    </location>
    <ligand>
        <name>NADP(+)</name>
        <dbReference type="ChEBI" id="CHEBI:58349"/>
    </ligand>
</feature>
<dbReference type="InterPro" id="IPR016192">
    <property type="entry name" value="APOBEC/CMP_deaminase_Zn-bd"/>
</dbReference>
<dbReference type="UniPathway" id="UPA00275">
    <property type="reaction ID" value="UER00401"/>
</dbReference>
<comment type="cofactor">
    <cofactor evidence="13 16">
        <name>Zn(2+)</name>
        <dbReference type="ChEBI" id="CHEBI:29105"/>
    </cofactor>
    <text evidence="13 16">Binds 1 zinc ion.</text>
</comment>
<feature type="binding site" evidence="15">
    <location>
        <position position="198"/>
    </location>
    <ligand>
        <name>substrate</name>
    </ligand>
</feature>
<evidence type="ECO:0000256" key="16">
    <source>
        <dbReference type="PIRSR" id="PIRSR006769-3"/>
    </source>
</evidence>
<name>A0A1I6SD09_9FLAO</name>
<feature type="active site" description="Proton donor" evidence="14">
    <location>
        <position position="59"/>
    </location>
</feature>
<keyword evidence="12" id="KW-0511">Multifunctional enzyme</keyword>
<feature type="binding site" evidence="15">
    <location>
        <position position="214"/>
    </location>
    <ligand>
        <name>NADP(+)</name>
        <dbReference type="ChEBI" id="CHEBI:58349"/>
    </ligand>
</feature>
<evidence type="ECO:0000256" key="4">
    <source>
        <dbReference type="ARBA" id="ARBA00005259"/>
    </source>
</evidence>
<comment type="catalytic activity">
    <reaction evidence="13">
        <text>5-amino-6-(5-phospho-D-ribitylamino)uracil + NADP(+) = 5-amino-6-(5-phospho-D-ribosylamino)uracil + NADPH + H(+)</text>
        <dbReference type="Rhea" id="RHEA:17845"/>
        <dbReference type="ChEBI" id="CHEBI:15378"/>
        <dbReference type="ChEBI" id="CHEBI:57783"/>
        <dbReference type="ChEBI" id="CHEBI:58349"/>
        <dbReference type="ChEBI" id="CHEBI:58421"/>
        <dbReference type="ChEBI" id="CHEBI:58453"/>
        <dbReference type="EC" id="1.1.1.193"/>
    </reaction>
</comment>
<dbReference type="GO" id="GO:0009231">
    <property type="term" value="P:riboflavin biosynthetic process"/>
    <property type="evidence" value="ECO:0007669"/>
    <property type="project" value="UniProtKB-UniPathway"/>
</dbReference>
<dbReference type="PIRSF" id="PIRSF006769">
    <property type="entry name" value="RibD"/>
    <property type="match status" value="1"/>
</dbReference>
<dbReference type="Gene3D" id="3.40.140.10">
    <property type="entry name" value="Cytidine Deaminase, domain 2"/>
    <property type="match status" value="1"/>
</dbReference>
<evidence type="ECO:0000256" key="12">
    <source>
        <dbReference type="ARBA" id="ARBA00023268"/>
    </source>
</evidence>
<dbReference type="AlphaFoldDB" id="A0A1I6SD09"/>
<feature type="binding site" evidence="16">
    <location>
        <position position="57"/>
    </location>
    <ligand>
        <name>Zn(2+)</name>
        <dbReference type="ChEBI" id="CHEBI:29105"/>
        <note>catalytic</note>
    </ligand>
</feature>
<keyword evidence="19" id="KW-1185">Reference proteome</keyword>
<dbReference type="InterPro" id="IPR016193">
    <property type="entry name" value="Cytidine_deaminase-like"/>
</dbReference>
<dbReference type="InterPro" id="IPR002734">
    <property type="entry name" value="RibDG_C"/>
</dbReference>
<sequence>MYYFYSVNIHEKYIKRCIQLAKNGLGTTYPNPLVGSVIVLNDKIIGEGWHKKAGEPHAEVHAINAVKDKSLLKKATIYVSLEPCSHFGKTPPCANLIVESGIKKVVIGIIDSNSKVSGKGVKHLMENGCKVVVGVLEQECYNLNKRFFTYHKYKRPFIVLKWAETADGFIDKLRNENSDNSPNWISNSYSQQLVHKMRAEEQAILVGTYTALNDNPSLTVRNWTGENPIRIVLDKNAKIPANYNLLDAAAKTIVFSEVKHIIDSYQNIIFERIDFSKNVPEQICKVLYNYEIQSVIIEGGKQTLQSFIAANLWDEAVVFIGAIKFNKGLKAPELKKAPFKTLSILNDTLNMYKNY</sequence>
<organism evidence="18 19">
    <name type="scientific">Lutibacter maritimus</name>
    <dbReference type="NCBI Taxonomy" id="593133"/>
    <lineage>
        <taxon>Bacteria</taxon>
        <taxon>Pseudomonadati</taxon>
        <taxon>Bacteroidota</taxon>
        <taxon>Flavobacteriia</taxon>
        <taxon>Flavobacteriales</taxon>
        <taxon>Flavobacteriaceae</taxon>
        <taxon>Lutibacter</taxon>
    </lineage>
</organism>
<feature type="domain" description="CMP/dCMP-type deaminase" evidence="17">
    <location>
        <begin position="8"/>
        <end position="131"/>
    </location>
</feature>
<keyword evidence="11 13" id="KW-0560">Oxidoreductase</keyword>
<evidence type="ECO:0000256" key="5">
    <source>
        <dbReference type="ARBA" id="ARBA00007417"/>
    </source>
</evidence>
<feature type="binding site" evidence="15">
    <location>
        <position position="221"/>
    </location>
    <ligand>
        <name>NADP(+)</name>
        <dbReference type="ChEBI" id="CHEBI:58349"/>
    </ligand>
</feature>
<evidence type="ECO:0000256" key="15">
    <source>
        <dbReference type="PIRSR" id="PIRSR006769-2"/>
    </source>
</evidence>
<keyword evidence="8 13" id="KW-0378">Hydrolase</keyword>
<keyword evidence="6 13" id="KW-0686">Riboflavin biosynthesis</keyword>
<feature type="binding site" evidence="15">
    <location>
        <position position="184"/>
    </location>
    <ligand>
        <name>NADP(+)</name>
        <dbReference type="ChEBI" id="CHEBI:58349"/>
    </ligand>
</feature>
<dbReference type="InterPro" id="IPR050765">
    <property type="entry name" value="Riboflavin_Biosynth_HTPR"/>
</dbReference>
<comment type="pathway">
    <text evidence="2 13">Cofactor biosynthesis; riboflavin biosynthesis; 5-amino-6-(D-ribitylamino)uracil from GTP: step 2/4.</text>
</comment>
<dbReference type="CDD" id="cd01284">
    <property type="entry name" value="Riboflavin_deaminase-reductase"/>
    <property type="match status" value="1"/>
</dbReference>
<accession>A0A1I6SD09</accession>
<evidence type="ECO:0000256" key="11">
    <source>
        <dbReference type="ARBA" id="ARBA00023002"/>
    </source>
</evidence>
<dbReference type="InterPro" id="IPR002125">
    <property type="entry name" value="CMP_dCMP_dom"/>
</dbReference>
<evidence type="ECO:0000256" key="2">
    <source>
        <dbReference type="ARBA" id="ARBA00004882"/>
    </source>
</evidence>
<evidence type="ECO:0000256" key="3">
    <source>
        <dbReference type="ARBA" id="ARBA00004910"/>
    </source>
</evidence>
<dbReference type="Gene3D" id="3.40.430.10">
    <property type="entry name" value="Dihydrofolate Reductase, subunit A"/>
    <property type="match status" value="1"/>
</dbReference>
<evidence type="ECO:0000256" key="13">
    <source>
        <dbReference type="PIRNR" id="PIRNR006769"/>
    </source>
</evidence>
<dbReference type="SUPFAM" id="SSF53927">
    <property type="entry name" value="Cytidine deaminase-like"/>
    <property type="match status" value="1"/>
</dbReference>
<dbReference type="SUPFAM" id="SSF53597">
    <property type="entry name" value="Dihydrofolate reductase-like"/>
    <property type="match status" value="1"/>
</dbReference>